<proteinExistence type="predicted"/>
<keyword evidence="2" id="KW-1185">Reference proteome</keyword>
<organism evidence="1 2">
    <name type="scientific">Ensete ventricosum</name>
    <name type="common">Abyssinian banana</name>
    <name type="synonym">Musa ensete</name>
    <dbReference type="NCBI Taxonomy" id="4639"/>
    <lineage>
        <taxon>Eukaryota</taxon>
        <taxon>Viridiplantae</taxon>
        <taxon>Streptophyta</taxon>
        <taxon>Embryophyta</taxon>
        <taxon>Tracheophyta</taxon>
        <taxon>Spermatophyta</taxon>
        <taxon>Magnoliopsida</taxon>
        <taxon>Liliopsida</taxon>
        <taxon>Zingiberales</taxon>
        <taxon>Musaceae</taxon>
        <taxon>Ensete</taxon>
    </lineage>
</organism>
<reference evidence="1 2" key="1">
    <citation type="submission" date="2022-12" db="EMBL/GenBank/DDBJ databases">
        <title>Chromosome-scale assembly of the Ensete ventricosum genome.</title>
        <authorList>
            <person name="Dussert Y."/>
            <person name="Stocks J."/>
            <person name="Wendawek A."/>
            <person name="Woldeyes F."/>
            <person name="Nichols R.A."/>
            <person name="Borrell J.S."/>
        </authorList>
    </citation>
    <scope>NUCLEOTIDE SEQUENCE [LARGE SCALE GENOMIC DNA]</scope>
    <source>
        <strain evidence="2">cv. Maze</strain>
        <tissue evidence="1">Seeds</tissue>
    </source>
</reference>
<dbReference type="AlphaFoldDB" id="A0AAV8RUC0"/>
<comment type="caution">
    <text evidence="1">The sequence shown here is derived from an EMBL/GenBank/DDBJ whole genome shotgun (WGS) entry which is preliminary data.</text>
</comment>
<gene>
    <name evidence="1" type="ORF">OPV22_001321</name>
</gene>
<dbReference type="Proteomes" id="UP001222027">
    <property type="component" value="Unassembled WGS sequence"/>
</dbReference>
<accession>A0AAV8RUC0</accession>
<protein>
    <recommendedName>
        <fullName evidence="3">Ig-like domain-containing protein</fullName>
    </recommendedName>
</protein>
<evidence type="ECO:0000313" key="1">
    <source>
        <dbReference type="EMBL" id="KAJ8510887.1"/>
    </source>
</evidence>
<dbReference type="EMBL" id="JAQQAF010000001">
    <property type="protein sequence ID" value="KAJ8510887.1"/>
    <property type="molecule type" value="Genomic_DNA"/>
</dbReference>
<name>A0AAV8RUC0_ENSVE</name>
<sequence length="86" mass="8860">MSGVCEAETGCGSTSAQRLAGGLLLTARLRSSASEKDLSSWIVSSSSSSSLFTLGDGHGIQLDCSIERGKGLGSADQEREPLENLV</sequence>
<evidence type="ECO:0008006" key="3">
    <source>
        <dbReference type="Google" id="ProtNLM"/>
    </source>
</evidence>
<evidence type="ECO:0000313" key="2">
    <source>
        <dbReference type="Proteomes" id="UP001222027"/>
    </source>
</evidence>